<feature type="transmembrane region" description="Helical" evidence="7">
    <location>
        <begin position="59"/>
        <end position="83"/>
    </location>
</feature>
<dbReference type="GO" id="GO:0015212">
    <property type="term" value="F:cytidine transmembrane transporter activity"/>
    <property type="evidence" value="ECO:0007669"/>
    <property type="project" value="TreeGrafter"/>
</dbReference>
<dbReference type="RefSeq" id="WP_146446684.1">
    <property type="nucleotide sequence ID" value="NZ_SJPR01000009.1"/>
</dbReference>
<evidence type="ECO:0000256" key="2">
    <source>
        <dbReference type="ARBA" id="ARBA00022448"/>
    </source>
</evidence>
<evidence type="ECO:0000256" key="4">
    <source>
        <dbReference type="ARBA" id="ARBA00022692"/>
    </source>
</evidence>
<keyword evidence="2" id="KW-0813">Transport</keyword>
<comment type="subcellular location">
    <subcellularLocation>
        <location evidence="1">Cell membrane</location>
        <topology evidence="1">Multi-pass membrane protein</topology>
    </subcellularLocation>
</comment>
<dbReference type="Gene3D" id="1.20.1250.20">
    <property type="entry name" value="MFS general substrate transporter like domains"/>
    <property type="match status" value="2"/>
</dbReference>
<keyword evidence="9" id="KW-1185">Reference proteome</keyword>
<feature type="transmembrane region" description="Helical" evidence="7">
    <location>
        <begin position="321"/>
        <end position="340"/>
    </location>
</feature>
<feature type="transmembrane region" description="Helical" evidence="7">
    <location>
        <begin position="187"/>
        <end position="207"/>
    </location>
</feature>
<dbReference type="OrthoDB" id="252746at2"/>
<feature type="transmembrane region" description="Helical" evidence="7">
    <location>
        <begin position="25"/>
        <end position="47"/>
    </location>
</feature>
<accession>A0A5C6A0C8</accession>
<dbReference type="PANTHER" id="PTHR23522">
    <property type="entry name" value="BLL5896 PROTEIN"/>
    <property type="match status" value="1"/>
</dbReference>
<dbReference type="AlphaFoldDB" id="A0A5C6A0C8"/>
<dbReference type="InterPro" id="IPR036259">
    <property type="entry name" value="MFS_trans_sf"/>
</dbReference>
<organism evidence="8 9">
    <name type="scientific">Botrimarina colliarenosi</name>
    <dbReference type="NCBI Taxonomy" id="2528001"/>
    <lineage>
        <taxon>Bacteria</taxon>
        <taxon>Pseudomonadati</taxon>
        <taxon>Planctomycetota</taxon>
        <taxon>Planctomycetia</taxon>
        <taxon>Pirellulales</taxon>
        <taxon>Lacipirellulaceae</taxon>
        <taxon>Botrimarina</taxon>
    </lineage>
</organism>
<feature type="transmembrane region" description="Helical" evidence="7">
    <location>
        <begin position="295"/>
        <end position="315"/>
    </location>
</feature>
<dbReference type="Pfam" id="PF03825">
    <property type="entry name" value="Nuc_H_symport"/>
    <property type="match status" value="1"/>
</dbReference>
<gene>
    <name evidence="8" type="primary">yegT_3</name>
    <name evidence="8" type="ORF">Pla108_40060</name>
</gene>
<feature type="transmembrane region" description="Helical" evidence="7">
    <location>
        <begin position="398"/>
        <end position="418"/>
    </location>
</feature>
<feature type="transmembrane region" description="Helical" evidence="7">
    <location>
        <begin position="228"/>
        <end position="249"/>
    </location>
</feature>
<feature type="transmembrane region" description="Helical" evidence="7">
    <location>
        <begin position="269"/>
        <end position="288"/>
    </location>
</feature>
<evidence type="ECO:0000256" key="1">
    <source>
        <dbReference type="ARBA" id="ARBA00004651"/>
    </source>
</evidence>
<dbReference type="GO" id="GO:0005886">
    <property type="term" value="C:plasma membrane"/>
    <property type="evidence" value="ECO:0007669"/>
    <property type="project" value="UniProtKB-SubCell"/>
</dbReference>
<sequence length="432" mass="45787">MSDAADPIGDAEHSTPARLLASLSLMMFLQSCPLGVWGVTIGTYLAANTGDQGSGVYSAGFVGYSTAAGAIGGLVSPFVMGLLSDRLWPAQRLVSMLHFGCAASAVGMATSQSELGFFLCLVTYFQCYVPTVALMNKVALRHLAKADVEFPLVRLFGAFGWISAGIFVGLVWPWTTGESIEATRTPLWIGAVADVLVAIYAMTLPATPAERQGPILLQSVIGECRELLANRRLVAFLAISLFACVPSMAYNNYGNAFLNREGYPNPAALMTFGQVSEMMVLLVMPLLIHRLGLKGVLVAGMVAWTLRYVCLAAGASYGTSLAVYAAVLLHGPCFAFIYVAGPMYTDRLVGPQSRGAAQGLYALAAIGLGHLLGALTVGKCQELFLTPEGVSQPPYDWTTFWLVPAAISFATAIAFVSVMRGGQVGKRQVDPD</sequence>
<reference evidence="8 9" key="1">
    <citation type="submission" date="2019-02" db="EMBL/GenBank/DDBJ databases">
        <title>Deep-cultivation of Planctomycetes and their phenomic and genomic characterization uncovers novel biology.</title>
        <authorList>
            <person name="Wiegand S."/>
            <person name="Jogler M."/>
            <person name="Boedeker C."/>
            <person name="Pinto D."/>
            <person name="Vollmers J."/>
            <person name="Rivas-Marin E."/>
            <person name="Kohn T."/>
            <person name="Peeters S.H."/>
            <person name="Heuer A."/>
            <person name="Rast P."/>
            <person name="Oberbeckmann S."/>
            <person name="Bunk B."/>
            <person name="Jeske O."/>
            <person name="Meyerdierks A."/>
            <person name="Storesund J.E."/>
            <person name="Kallscheuer N."/>
            <person name="Luecker S."/>
            <person name="Lage O.M."/>
            <person name="Pohl T."/>
            <person name="Merkel B.J."/>
            <person name="Hornburger P."/>
            <person name="Mueller R.-W."/>
            <person name="Bruemmer F."/>
            <person name="Labrenz M."/>
            <person name="Spormann A.M."/>
            <person name="Op Den Camp H."/>
            <person name="Overmann J."/>
            <person name="Amann R."/>
            <person name="Jetten M.S.M."/>
            <person name="Mascher T."/>
            <person name="Medema M.H."/>
            <person name="Devos D.P."/>
            <person name="Kaster A.-K."/>
            <person name="Ovreas L."/>
            <person name="Rohde M."/>
            <person name="Galperin M.Y."/>
            <person name="Jogler C."/>
        </authorList>
    </citation>
    <scope>NUCLEOTIDE SEQUENCE [LARGE SCALE GENOMIC DNA]</scope>
    <source>
        <strain evidence="8 9">Pla108</strain>
    </source>
</reference>
<name>A0A5C6A0C8_9BACT</name>
<dbReference type="Proteomes" id="UP000317421">
    <property type="component" value="Unassembled WGS sequence"/>
</dbReference>
<evidence type="ECO:0000313" key="9">
    <source>
        <dbReference type="Proteomes" id="UP000317421"/>
    </source>
</evidence>
<evidence type="ECO:0000256" key="7">
    <source>
        <dbReference type="SAM" id="Phobius"/>
    </source>
</evidence>
<feature type="transmembrane region" description="Helical" evidence="7">
    <location>
        <begin position="360"/>
        <end position="378"/>
    </location>
</feature>
<evidence type="ECO:0000256" key="5">
    <source>
        <dbReference type="ARBA" id="ARBA00022989"/>
    </source>
</evidence>
<keyword evidence="6 7" id="KW-0472">Membrane</keyword>
<dbReference type="PANTHER" id="PTHR23522:SF4">
    <property type="entry name" value="NUCLEOSIDE PERMEASE NUPG-RELATED"/>
    <property type="match status" value="1"/>
</dbReference>
<proteinExistence type="predicted"/>
<dbReference type="InterPro" id="IPR004740">
    <property type="entry name" value="Nuc_H_symport"/>
</dbReference>
<evidence type="ECO:0000256" key="6">
    <source>
        <dbReference type="ARBA" id="ARBA00023136"/>
    </source>
</evidence>
<feature type="transmembrane region" description="Helical" evidence="7">
    <location>
        <begin position="155"/>
        <end position="175"/>
    </location>
</feature>
<dbReference type="SUPFAM" id="SSF103473">
    <property type="entry name" value="MFS general substrate transporter"/>
    <property type="match status" value="1"/>
</dbReference>
<protein>
    <submittedName>
        <fullName evidence="8">Putative nucleoside transporter YegT</fullName>
    </submittedName>
</protein>
<keyword evidence="3" id="KW-1003">Cell membrane</keyword>
<evidence type="ECO:0000313" key="8">
    <source>
        <dbReference type="EMBL" id="TWT92866.1"/>
    </source>
</evidence>
<keyword evidence="5 7" id="KW-1133">Transmembrane helix</keyword>
<feature type="transmembrane region" description="Helical" evidence="7">
    <location>
        <begin position="115"/>
        <end position="134"/>
    </location>
</feature>
<comment type="caution">
    <text evidence="8">The sequence shown here is derived from an EMBL/GenBank/DDBJ whole genome shotgun (WGS) entry which is preliminary data.</text>
</comment>
<dbReference type="GO" id="GO:0015213">
    <property type="term" value="F:uridine transmembrane transporter activity"/>
    <property type="evidence" value="ECO:0007669"/>
    <property type="project" value="TreeGrafter"/>
</dbReference>
<evidence type="ECO:0000256" key="3">
    <source>
        <dbReference type="ARBA" id="ARBA00022475"/>
    </source>
</evidence>
<dbReference type="EMBL" id="SJPR01000009">
    <property type="protein sequence ID" value="TWT92866.1"/>
    <property type="molecule type" value="Genomic_DNA"/>
</dbReference>
<keyword evidence="4 7" id="KW-0812">Transmembrane</keyword>